<sequence length="270" mass="28208">MPEFKKVINTTIPGSQPQIDSNTTVTASHTTSIAVGDQLHVSGSNYSNNEPTAGNSIDNIYKVLADNALITAITTGRTVTFNNNTASTNLDLYLTVGGSNPLPIALVTTINASASHVWDIPDTPYNWNGNFTTMPAGSAVPKFNAGPTIAEFGFNQVWHGFVPELRDTFDISTVPAGIGTNANNGPRSLVVSLSRAAGFSVQQSFNYNVGVSIVPPAGVLSTETVTCNVTNGDSAGSIGFPNDTAFPKQQTGGALGNYIVNFIDPVVTVP</sequence>
<gene>
    <name evidence="1" type="ORF">LCMAC201_04930</name>
</gene>
<protein>
    <submittedName>
        <fullName evidence="1">Uncharacterized protein</fullName>
    </submittedName>
</protein>
<evidence type="ECO:0000313" key="1">
    <source>
        <dbReference type="EMBL" id="QBK87580.1"/>
    </source>
</evidence>
<reference evidence="1" key="1">
    <citation type="journal article" date="2019" name="MBio">
        <title>Virus Genomes from Deep Sea Sediments Expand the Ocean Megavirome and Support Independent Origins of Viral Gigantism.</title>
        <authorList>
            <person name="Backstrom D."/>
            <person name="Yutin N."/>
            <person name="Jorgensen S.L."/>
            <person name="Dharamshi J."/>
            <person name="Homa F."/>
            <person name="Zaremba-Niedwiedzka K."/>
            <person name="Spang A."/>
            <person name="Wolf Y.I."/>
            <person name="Koonin E.V."/>
            <person name="Ettema T.J."/>
        </authorList>
    </citation>
    <scope>NUCLEOTIDE SEQUENCE</scope>
</reference>
<proteinExistence type="predicted"/>
<name>A0A481YX26_9VIRU</name>
<organism evidence="1">
    <name type="scientific">Marseillevirus LCMAC201</name>
    <dbReference type="NCBI Taxonomy" id="2506605"/>
    <lineage>
        <taxon>Viruses</taxon>
        <taxon>Varidnaviria</taxon>
        <taxon>Bamfordvirae</taxon>
        <taxon>Nucleocytoviricota</taxon>
        <taxon>Megaviricetes</taxon>
        <taxon>Pimascovirales</taxon>
        <taxon>Pimascovirales incertae sedis</taxon>
        <taxon>Marseilleviridae</taxon>
    </lineage>
</organism>
<dbReference type="EMBL" id="MK500359">
    <property type="protein sequence ID" value="QBK87580.1"/>
    <property type="molecule type" value="Genomic_DNA"/>
</dbReference>
<accession>A0A481YX26</accession>